<dbReference type="Proteomes" id="UP000311919">
    <property type="component" value="Unassembled WGS sequence"/>
</dbReference>
<feature type="compositionally biased region" description="Polar residues" evidence="1">
    <location>
        <begin position="57"/>
        <end position="92"/>
    </location>
</feature>
<feature type="compositionally biased region" description="Polar residues" evidence="1">
    <location>
        <begin position="33"/>
        <end position="43"/>
    </location>
</feature>
<gene>
    <name evidence="2" type="ORF">EWB00_008220</name>
</gene>
<dbReference type="AlphaFoldDB" id="A0A4Z2CR52"/>
<proteinExistence type="predicted"/>
<feature type="compositionally biased region" description="Low complexity" evidence="1">
    <location>
        <begin position="44"/>
        <end position="55"/>
    </location>
</feature>
<sequence>MLNLQIFHNLINMAKGKKMTKSKQSTQQSNSGEPLSTTTEIKNGQSSSSSQSDGDSNNENLKIQSTTQSPLLSRQPTSSTTENKNVGSPNIPQSVVHNLMEIATMKISKFNQQYNHHYYLDQPTSSTTEIKMLNLQIFHNLDQHGKREEDDEVENRKYNNNQILVNLFHYH</sequence>
<keyword evidence="3" id="KW-1185">Reference proteome</keyword>
<accession>A0A4Z2CR52</accession>
<name>A0A4Z2CR52_SCHJA</name>
<evidence type="ECO:0000313" key="3">
    <source>
        <dbReference type="Proteomes" id="UP000311919"/>
    </source>
</evidence>
<comment type="caution">
    <text evidence="2">The sequence shown here is derived from an EMBL/GenBank/DDBJ whole genome shotgun (WGS) entry which is preliminary data.</text>
</comment>
<organism evidence="2 3">
    <name type="scientific">Schistosoma japonicum</name>
    <name type="common">Blood fluke</name>
    <dbReference type="NCBI Taxonomy" id="6182"/>
    <lineage>
        <taxon>Eukaryota</taxon>
        <taxon>Metazoa</taxon>
        <taxon>Spiralia</taxon>
        <taxon>Lophotrochozoa</taxon>
        <taxon>Platyhelminthes</taxon>
        <taxon>Trematoda</taxon>
        <taxon>Digenea</taxon>
        <taxon>Strigeidida</taxon>
        <taxon>Schistosomatoidea</taxon>
        <taxon>Schistosomatidae</taxon>
        <taxon>Schistosoma</taxon>
    </lineage>
</organism>
<feature type="region of interest" description="Disordered" evidence="1">
    <location>
        <begin position="15"/>
        <end position="92"/>
    </location>
</feature>
<reference evidence="2 3" key="1">
    <citation type="submission" date="2019-03" db="EMBL/GenBank/DDBJ databases">
        <title>An improved genome assembly of the fluke Schistosoma japonicum.</title>
        <authorList>
            <person name="Hu W."/>
            <person name="Luo F."/>
            <person name="Yin M."/>
            <person name="Mo X."/>
            <person name="Sun C."/>
            <person name="Wu Q."/>
            <person name="Zhu B."/>
            <person name="Xiang M."/>
            <person name="Wang J."/>
            <person name="Wang Y."/>
            <person name="Zhang T."/>
            <person name="Xu B."/>
            <person name="Zheng H."/>
            <person name="Feng Z."/>
        </authorList>
    </citation>
    <scope>NUCLEOTIDE SEQUENCE [LARGE SCALE GENOMIC DNA]</scope>
    <source>
        <strain evidence="2">HuSjv2</strain>
        <tissue evidence="2">Worms</tissue>
    </source>
</reference>
<evidence type="ECO:0000313" key="2">
    <source>
        <dbReference type="EMBL" id="TNN06716.1"/>
    </source>
</evidence>
<feature type="compositionally biased region" description="Low complexity" evidence="1">
    <location>
        <begin position="22"/>
        <end position="32"/>
    </location>
</feature>
<evidence type="ECO:0000256" key="1">
    <source>
        <dbReference type="SAM" id="MobiDB-lite"/>
    </source>
</evidence>
<dbReference type="EMBL" id="SKCS01000452">
    <property type="protein sequence ID" value="TNN06716.1"/>
    <property type="molecule type" value="Genomic_DNA"/>
</dbReference>
<protein>
    <submittedName>
        <fullName evidence="2">Uncharacterized protein</fullName>
    </submittedName>
</protein>